<evidence type="ECO:0000313" key="1">
    <source>
        <dbReference type="EMBL" id="MFC3302975.1"/>
    </source>
</evidence>
<sequence length="186" mass="20960">MGDSSSSPTIIGVQSFRQNQILDKRRTLMLRKNTYNNLDTPSVVLNTKITAFISGKQLKFRSFHATRSIFDLTGHFRDATDDEIKTFANQTSVNIPDVKKFIEDADEVVRKKIYLIKKSGVLNNYKTKDLERAGKAAGVSIAMSGKAITFPDDKKQLKELLNFLDHGVYKSPISGDRFLANSKRKI</sequence>
<comment type="caution">
    <text evidence="1">The sequence shown here is derived from an EMBL/GenBank/DDBJ whole genome shotgun (WGS) entry which is preliminary data.</text>
</comment>
<dbReference type="RefSeq" id="WP_373302881.1">
    <property type="nucleotide sequence ID" value="NZ_BMXU01000002.1"/>
</dbReference>
<reference evidence="2" key="1">
    <citation type="journal article" date="2019" name="Int. J. Syst. Evol. Microbiol.">
        <title>The Global Catalogue of Microorganisms (GCM) 10K type strain sequencing project: providing services to taxonomists for standard genome sequencing and annotation.</title>
        <authorList>
            <consortium name="The Broad Institute Genomics Platform"/>
            <consortium name="The Broad Institute Genome Sequencing Center for Infectious Disease"/>
            <person name="Wu L."/>
            <person name="Ma J."/>
        </authorList>
    </citation>
    <scope>NUCLEOTIDE SEQUENCE [LARGE SCALE GENOMIC DNA]</scope>
    <source>
        <strain evidence="2">KCTC 22245</strain>
    </source>
</reference>
<proteinExistence type="predicted"/>
<dbReference type="EMBL" id="JBHRVA010000003">
    <property type="protein sequence ID" value="MFC3302975.1"/>
    <property type="molecule type" value="Genomic_DNA"/>
</dbReference>
<dbReference type="Proteomes" id="UP001595607">
    <property type="component" value="Unassembled WGS sequence"/>
</dbReference>
<dbReference type="Pfam" id="PF16162">
    <property type="entry name" value="KwaB"/>
    <property type="match status" value="1"/>
</dbReference>
<keyword evidence="2" id="KW-1185">Reference proteome</keyword>
<gene>
    <name evidence="1" type="ORF">ACFONP_09550</name>
</gene>
<accession>A0ABV7MC49</accession>
<dbReference type="InterPro" id="IPR032359">
    <property type="entry name" value="KwaB-like"/>
</dbReference>
<evidence type="ECO:0000313" key="2">
    <source>
        <dbReference type="Proteomes" id="UP001595607"/>
    </source>
</evidence>
<organism evidence="1 2">
    <name type="scientific">Parvularcula lutaonensis</name>
    <dbReference type="NCBI Taxonomy" id="491923"/>
    <lineage>
        <taxon>Bacteria</taxon>
        <taxon>Pseudomonadati</taxon>
        <taxon>Pseudomonadota</taxon>
        <taxon>Alphaproteobacteria</taxon>
        <taxon>Parvularculales</taxon>
        <taxon>Parvularculaceae</taxon>
        <taxon>Parvularcula</taxon>
    </lineage>
</organism>
<name>A0ABV7MC49_9PROT</name>
<protein>
    <submittedName>
        <fullName evidence="1">Kiwa anti-phage protein KwaB-like domain-containing protein</fullName>
    </submittedName>
</protein>